<sequence length="306" mass="33301">MLRSILVAAVCVIASQVGSVTGLQTLSGKLFQFTANNTHLTAFYSGPRHADQAVVLLPGLQEGPLSLPWTNRLGKRLAKKNWALVQPTLSSSYLGFGTGTLQRDTGELDLLVEALVRQGKRRIVMIGHSTGSQQTLHYARFGSQRKYLAGGVLQAALSDREYYVSSMPDHAHWVQMATQMRAQGQGQEMMPRRAFSFAAVTADRFFSLCARGGDDDMFSSDLTPTELAAIYKPVSVPLAMVLSGSDEYMPKNVSAESLLANQKAAYSGFTLMKVVPGADHIVSGAPQIKQLLSIIFEFIDKLDKKA</sequence>
<gene>
    <name evidence="2" type="ORF">THASP1DRAFT_33395</name>
</gene>
<evidence type="ECO:0000256" key="1">
    <source>
        <dbReference type="SAM" id="SignalP"/>
    </source>
</evidence>
<dbReference type="OrthoDB" id="10034502at2759"/>
<dbReference type="SUPFAM" id="SSF53474">
    <property type="entry name" value="alpha/beta-Hydrolases"/>
    <property type="match status" value="1"/>
</dbReference>
<feature type="signal peptide" evidence="1">
    <location>
        <begin position="1"/>
        <end position="22"/>
    </location>
</feature>
<proteinExistence type="predicted"/>
<name>A0A4P9XGP8_9FUNG</name>
<dbReference type="EMBL" id="KZ993445">
    <property type="protein sequence ID" value="RKP04797.1"/>
    <property type="molecule type" value="Genomic_DNA"/>
</dbReference>
<dbReference type="InterPro" id="IPR013744">
    <property type="entry name" value="SidJ"/>
</dbReference>
<dbReference type="Proteomes" id="UP000271241">
    <property type="component" value="Unassembled WGS sequence"/>
</dbReference>
<evidence type="ECO:0000313" key="3">
    <source>
        <dbReference type="Proteomes" id="UP000271241"/>
    </source>
</evidence>
<reference evidence="3" key="1">
    <citation type="journal article" date="2018" name="Nat. Microbiol.">
        <title>Leveraging single-cell genomics to expand the fungal tree of life.</title>
        <authorList>
            <person name="Ahrendt S.R."/>
            <person name="Quandt C.A."/>
            <person name="Ciobanu D."/>
            <person name="Clum A."/>
            <person name="Salamov A."/>
            <person name="Andreopoulos B."/>
            <person name="Cheng J.F."/>
            <person name="Woyke T."/>
            <person name="Pelin A."/>
            <person name="Henrissat B."/>
            <person name="Reynolds N.K."/>
            <person name="Benny G.L."/>
            <person name="Smith M.E."/>
            <person name="James T.Y."/>
            <person name="Grigoriev I.V."/>
        </authorList>
    </citation>
    <scope>NUCLEOTIDE SEQUENCE [LARGE SCALE GENOMIC DNA]</scope>
    <source>
        <strain evidence="3">RSA 1356</strain>
    </source>
</reference>
<dbReference type="Pfam" id="PF08538">
    <property type="entry name" value="DUF1749"/>
    <property type="match status" value="1"/>
</dbReference>
<dbReference type="Gene3D" id="3.40.50.1820">
    <property type="entry name" value="alpha/beta hydrolase"/>
    <property type="match status" value="1"/>
</dbReference>
<dbReference type="PANTHER" id="PTHR31591:SF1">
    <property type="entry name" value="UPF0613 PROTEIN PB24D3.06C"/>
    <property type="match status" value="1"/>
</dbReference>
<keyword evidence="3" id="KW-1185">Reference proteome</keyword>
<protein>
    <recommendedName>
        <fullName evidence="4">Alpha/Beta hydrolase protein</fullName>
    </recommendedName>
</protein>
<dbReference type="InterPro" id="IPR029058">
    <property type="entry name" value="AB_hydrolase_fold"/>
</dbReference>
<evidence type="ECO:0000313" key="2">
    <source>
        <dbReference type="EMBL" id="RKP04797.1"/>
    </source>
</evidence>
<dbReference type="AlphaFoldDB" id="A0A4P9XGP8"/>
<keyword evidence="1" id="KW-0732">Signal</keyword>
<organism evidence="2 3">
    <name type="scientific">Thamnocephalis sphaerospora</name>
    <dbReference type="NCBI Taxonomy" id="78915"/>
    <lineage>
        <taxon>Eukaryota</taxon>
        <taxon>Fungi</taxon>
        <taxon>Fungi incertae sedis</taxon>
        <taxon>Zoopagomycota</taxon>
        <taxon>Zoopagomycotina</taxon>
        <taxon>Zoopagomycetes</taxon>
        <taxon>Zoopagales</taxon>
        <taxon>Sigmoideomycetaceae</taxon>
        <taxon>Thamnocephalis</taxon>
    </lineage>
</organism>
<dbReference type="PANTHER" id="PTHR31591">
    <property type="entry name" value="UPF0613 PROTEIN PB24D3.06C"/>
    <property type="match status" value="1"/>
</dbReference>
<feature type="chain" id="PRO_5020328220" description="Alpha/Beta hydrolase protein" evidence="1">
    <location>
        <begin position="23"/>
        <end position="306"/>
    </location>
</feature>
<evidence type="ECO:0008006" key="4">
    <source>
        <dbReference type="Google" id="ProtNLM"/>
    </source>
</evidence>
<accession>A0A4P9XGP8</accession>